<proteinExistence type="predicted"/>
<feature type="domain" description="DUF4219" evidence="2">
    <location>
        <begin position="296"/>
        <end position="322"/>
    </location>
</feature>
<dbReference type="PANTHER" id="PTHR33231">
    <property type="entry name" value="30S RIBOSOMAL PROTEIN"/>
    <property type="match status" value="1"/>
</dbReference>
<dbReference type="STRING" id="4072.A0A2G2ZD80"/>
<gene>
    <name evidence="3" type="ORF">T459_17956</name>
</gene>
<keyword evidence="1" id="KW-0810">Translation regulation</keyword>
<dbReference type="Pfam" id="PF13961">
    <property type="entry name" value="DUF4219"/>
    <property type="match status" value="1"/>
</dbReference>
<dbReference type="AlphaFoldDB" id="A0A2G2ZD80"/>
<protein>
    <submittedName>
        <fullName evidence="3">Ribosome-binding factor PSRP1, chloroplastic</fullName>
    </submittedName>
</protein>
<dbReference type="InterPro" id="IPR050574">
    <property type="entry name" value="HPF/YfiA_ribosome-assoc"/>
</dbReference>
<dbReference type="SUPFAM" id="SSF69754">
    <property type="entry name" value="Ribosome binding protein Y (YfiA homologue)"/>
    <property type="match status" value="1"/>
</dbReference>
<dbReference type="Gramene" id="PHT79904">
    <property type="protein sequence ID" value="PHT79904"/>
    <property type="gene ID" value="T459_17956"/>
</dbReference>
<dbReference type="InterPro" id="IPR003489">
    <property type="entry name" value="RHF/RaiA"/>
</dbReference>
<accession>A0A2G2ZD80</accession>
<comment type="caution">
    <text evidence="3">The sequence shown here is derived from an EMBL/GenBank/DDBJ whole genome shotgun (WGS) entry which is preliminary data.</text>
</comment>
<dbReference type="Gene3D" id="3.30.160.100">
    <property type="entry name" value="Ribosome hibernation promotion factor-like"/>
    <property type="match status" value="1"/>
</dbReference>
<dbReference type="CDD" id="cd00552">
    <property type="entry name" value="RaiA"/>
    <property type="match status" value="1"/>
</dbReference>
<reference evidence="3 4" key="2">
    <citation type="journal article" date="2017" name="Genome Biol.">
        <title>New reference genome sequences of hot pepper reveal the massive evolution of plant disease-resistance genes by retroduplication.</title>
        <authorList>
            <person name="Kim S."/>
            <person name="Park J."/>
            <person name="Yeom S.I."/>
            <person name="Kim Y.M."/>
            <person name="Seo E."/>
            <person name="Kim K.T."/>
            <person name="Kim M.S."/>
            <person name="Lee J.M."/>
            <person name="Cheong K."/>
            <person name="Shin H.S."/>
            <person name="Kim S.B."/>
            <person name="Han K."/>
            <person name="Lee J."/>
            <person name="Park M."/>
            <person name="Lee H.A."/>
            <person name="Lee H.Y."/>
            <person name="Lee Y."/>
            <person name="Oh S."/>
            <person name="Lee J.H."/>
            <person name="Choi E."/>
            <person name="Choi E."/>
            <person name="Lee S.E."/>
            <person name="Jeon J."/>
            <person name="Kim H."/>
            <person name="Choi G."/>
            <person name="Song H."/>
            <person name="Lee J."/>
            <person name="Lee S.C."/>
            <person name="Kwon J.K."/>
            <person name="Lee H.Y."/>
            <person name="Koo N."/>
            <person name="Hong Y."/>
            <person name="Kim R.W."/>
            <person name="Kang W.H."/>
            <person name="Huh J.H."/>
            <person name="Kang B.C."/>
            <person name="Yang T.J."/>
            <person name="Lee Y.H."/>
            <person name="Bennetzen J.L."/>
            <person name="Choi D."/>
        </authorList>
    </citation>
    <scope>NUCLEOTIDE SEQUENCE [LARGE SCALE GENOMIC DNA]</scope>
    <source>
        <strain evidence="4">cv. CM334</strain>
    </source>
</reference>
<dbReference type="GO" id="GO:0045900">
    <property type="term" value="P:negative regulation of translational elongation"/>
    <property type="evidence" value="ECO:0000318"/>
    <property type="project" value="GO_Central"/>
</dbReference>
<evidence type="ECO:0000259" key="2">
    <source>
        <dbReference type="Pfam" id="PF13961"/>
    </source>
</evidence>
<dbReference type="Pfam" id="PF02482">
    <property type="entry name" value="Ribosomal_S30AE"/>
    <property type="match status" value="1"/>
</dbReference>
<dbReference type="EMBL" id="AYRZ02000006">
    <property type="protein sequence ID" value="PHT79904.1"/>
    <property type="molecule type" value="Genomic_DNA"/>
</dbReference>
<evidence type="ECO:0000256" key="1">
    <source>
        <dbReference type="ARBA" id="ARBA00022845"/>
    </source>
</evidence>
<keyword evidence="4" id="KW-1185">Reference proteome</keyword>
<organism evidence="3 4">
    <name type="scientific">Capsicum annuum</name>
    <name type="common">Capsicum pepper</name>
    <dbReference type="NCBI Taxonomy" id="4072"/>
    <lineage>
        <taxon>Eukaryota</taxon>
        <taxon>Viridiplantae</taxon>
        <taxon>Streptophyta</taxon>
        <taxon>Embryophyta</taxon>
        <taxon>Tracheophyta</taxon>
        <taxon>Spermatophyta</taxon>
        <taxon>Magnoliopsida</taxon>
        <taxon>eudicotyledons</taxon>
        <taxon>Gunneridae</taxon>
        <taxon>Pentapetalae</taxon>
        <taxon>asterids</taxon>
        <taxon>lamiids</taxon>
        <taxon>Solanales</taxon>
        <taxon>Solanaceae</taxon>
        <taxon>Solanoideae</taxon>
        <taxon>Capsiceae</taxon>
        <taxon>Capsicum</taxon>
    </lineage>
</organism>
<name>A0A2G2ZD80_CAPAN</name>
<dbReference type="Proteomes" id="UP000222542">
    <property type="component" value="Unassembled WGS sequence"/>
</dbReference>
<dbReference type="InterPro" id="IPR025314">
    <property type="entry name" value="DUF4219"/>
</dbReference>
<dbReference type="InterPro" id="IPR036567">
    <property type="entry name" value="RHF-like"/>
</dbReference>
<dbReference type="PANTHER" id="PTHR33231:SF1">
    <property type="entry name" value="30S RIBOSOMAL PROTEIN"/>
    <property type="match status" value="1"/>
</dbReference>
<reference evidence="3 4" key="1">
    <citation type="journal article" date="2014" name="Nat. Genet.">
        <title>Genome sequence of the hot pepper provides insights into the evolution of pungency in Capsicum species.</title>
        <authorList>
            <person name="Kim S."/>
            <person name="Park M."/>
            <person name="Yeom S.I."/>
            <person name="Kim Y.M."/>
            <person name="Lee J.M."/>
            <person name="Lee H.A."/>
            <person name="Seo E."/>
            <person name="Choi J."/>
            <person name="Cheong K."/>
            <person name="Kim K.T."/>
            <person name="Jung K."/>
            <person name="Lee G.W."/>
            <person name="Oh S.K."/>
            <person name="Bae C."/>
            <person name="Kim S.B."/>
            <person name="Lee H.Y."/>
            <person name="Kim S.Y."/>
            <person name="Kim M.S."/>
            <person name="Kang B.C."/>
            <person name="Jo Y.D."/>
            <person name="Yang H.B."/>
            <person name="Jeong H.J."/>
            <person name="Kang W.H."/>
            <person name="Kwon J.K."/>
            <person name="Shin C."/>
            <person name="Lim J.Y."/>
            <person name="Park J.H."/>
            <person name="Huh J.H."/>
            <person name="Kim J.S."/>
            <person name="Kim B.D."/>
            <person name="Cohen O."/>
            <person name="Paran I."/>
            <person name="Suh M.C."/>
            <person name="Lee S.B."/>
            <person name="Kim Y.K."/>
            <person name="Shin Y."/>
            <person name="Noh S.J."/>
            <person name="Park J."/>
            <person name="Seo Y.S."/>
            <person name="Kwon S.Y."/>
            <person name="Kim H.A."/>
            <person name="Park J.M."/>
            <person name="Kim H.J."/>
            <person name="Choi S.B."/>
            <person name="Bosland P.W."/>
            <person name="Reeves G."/>
            <person name="Jo S.H."/>
            <person name="Lee B.W."/>
            <person name="Cho H.T."/>
            <person name="Choi H.S."/>
            <person name="Lee M.S."/>
            <person name="Yu Y."/>
            <person name="Do Choi Y."/>
            <person name="Park B.S."/>
            <person name="van Deynze A."/>
            <person name="Ashrafi H."/>
            <person name="Hill T."/>
            <person name="Kim W.T."/>
            <person name="Pai H.S."/>
            <person name="Ahn H.K."/>
            <person name="Yeam I."/>
            <person name="Giovannoni J.J."/>
            <person name="Rose J.K."/>
            <person name="Sorensen I."/>
            <person name="Lee S.J."/>
            <person name="Kim R.W."/>
            <person name="Choi I.Y."/>
            <person name="Choi B.S."/>
            <person name="Lim J.S."/>
            <person name="Lee Y.H."/>
            <person name="Choi D."/>
        </authorList>
    </citation>
    <scope>NUCLEOTIDE SEQUENCE [LARGE SCALE GENOMIC DNA]</scope>
    <source>
        <strain evidence="4">cv. CM334</strain>
    </source>
</reference>
<dbReference type="GO" id="GO:0043024">
    <property type="term" value="F:ribosomal small subunit binding"/>
    <property type="evidence" value="ECO:0000318"/>
    <property type="project" value="GO_Central"/>
</dbReference>
<dbReference type="GO" id="GO:0022627">
    <property type="term" value="C:cytosolic small ribosomal subunit"/>
    <property type="evidence" value="ECO:0000318"/>
    <property type="project" value="GO_Central"/>
</dbReference>
<evidence type="ECO:0000313" key="3">
    <source>
        <dbReference type="EMBL" id="PHT79904.1"/>
    </source>
</evidence>
<dbReference type="FunFam" id="3.30.160.100:FF:000006">
    <property type="entry name" value="Ribosome-binding factor PSRP1, chloroplastic"/>
    <property type="match status" value="1"/>
</dbReference>
<evidence type="ECO:0000313" key="4">
    <source>
        <dbReference type="Proteomes" id="UP000222542"/>
    </source>
</evidence>
<sequence length="366" mass="41129">MRLFGRGGSGLSGEQYMRNKVTLVWECDEEGSDAPVRRHETLVMNGFRQGKGRPKKYWRGATCGVSSPESAFAGNLKDSGFNKYDINVVPVRVKSTKSFGIRMSWDGPLSSVKLIIQGKNLELTPAVKGYVEDKLGRAVQKHSHLVREVDVRLSVRGGELGKGPKIRRCEVTLFTKKHGVVRGEEDAESVYASIDMVSSIIQRKLRKIKEKDSDRGRHMKGFDRLKVRDPDMLFVQEDLQTLPQEEEVEDEKSEVSVTETRPPAICSGVLSKTDLFTLKATFASETSFSLIAPPVFDRDNYQVWAVRMETYLYALDLWEAVEEDYDVPALPNNPTMAQIKAHKEQKTRKSKAKACLFAAVSSTVFT</sequence>
<dbReference type="NCBIfam" id="TIGR00741">
    <property type="entry name" value="yfiA"/>
    <property type="match status" value="1"/>
</dbReference>